<dbReference type="EMBL" id="JAAAIN010001277">
    <property type="protein sequence ID" value="KAG0304753.1"/>
    <property type="molecule type" value="Genomic_DNA"/>
</dbReference>
<feature type="compositionally biased region" description="Low complexity" evidence="1">
    <location>
        <begin position="210"/>
        <end position="219"/>
    </location>
</feature>
<comment type="caution">
    <text evidence="2">The sequence shown here is derived from an EMBL/GenBank/DDBJ whole genome shotgun (WGS) entry which is preliminary data.</text>
</comment>
<proteinExistence type="predicted"/>
<feature type="compositionally biased region" description="Polar residues" evidence="1">
    <location>
        <begin position="320"/>
        <end position="329"/>
    </location>
</feature>
<feature type="compositionally biased region" description="Low complexity" evidence="1">
    <location>
        <begin position="69"/>
        <end position="79"/>
    </location>
</feature>
<feature type="compositionally biased region" description="Basic and acidic residues" evidence="1">
    <location>
        <begin position="330"/>
        <end position="339"/>
    </location>
</feature>
<dbReference type="OrthoDB" id="2441427at2759"/>
<reference evidence="2" key="1">
    <citation type="journal article" date="2020" name="Fungal Divers.">
        <title>Resolving the Mortierellaceae phylogeny through synthesis of multi-gene phylogenetics and phylogenomics.</title>
        <authorList>
            <person name="Vandepol N."/>
            <person name="Liber J."/>
            <person name="Desiro A."/>
            <person name="Na H."/>
            <person name="Kennedy M."/>
            <person name="Barry K."/>
            <person name="Grigoriev I.V."/>
            <person name="Miller A.N."/>
            <person name="O'Donnell K."/>
            <person name="Stajich J.E."/>
            <person name="Bonito G."/>
        </authorList>
    </citation>
    <scope>NUCLEOTIDE SEQUENCE</scope>
    <source>
        <strain evidence="2">NVP60</strain>
    </source>
</reference>
<keyword evidence="3" id="KW-1185">Reference proteome</keyword>
<name>A0A9P6QZ31_9FUNG</name>
<feature type="region of interest" description="Disordered" evidence="1">
    <location>
        <begin position="64"/>
        <end position="92"/>
    </location>
</feature>
<feature type="region of interest" description="Disordered" evidence="1">
    <location>
        <begin position="300"/>
        <end position="339"/>
    </location>
</feature>
<evidence type="ECO:0000313" key="3">
    <source>
        <dbReference type="Proteomes" id="UP000823405"/>
    </source>
</evidence>
<dbReference type="Proteomes" id="UP000823405">
    <property type="component" value="Unassembled WGS sequence"/>
</dbReference>
<accession>A0A9P6QZ31</accession>
<organism evidence="2 3">
    <name type="scientific">Linnemannia gamsii</name>
    <dbReference type="NCBI Taxonomy" id="64522"/>
    <lineage>
        <taxon>Eukaryota</taxon>
        <taxon>Fungi</taxon>
        <taxon>Fungi incertae sedis</taxon>
        <taxon>Mucoromycota</taxon>
        <taxon>Mortierellomycotina</taxon>
        <taxon>Mortierellomycetes</taxon>
        <taxon>Mortierellales</taxon>
        <taxon>Mortierellaceae</taxon>
        <taxon>Linnemannia</taxon>
    </lineage>
</organism>
<evidence type="ECO:0000313" key="2">
    <source>
        <dbReference type="EMBL" id="KAG0304753.1"/>
    </source>
</evidence>
<dbReference type="AlphaFoldDB" id="A0A9P6QZ31"/>
<evidence type="ECO:0000256" key="1">
    <source>
        <dbReference type="SAM" id="MobiDB-lite"/>
    </source>
</evidence>
<sequence length="372" mass="41636">MSAFEKTSRTYLEENPLEKMVEKHVGHHAFPWSLRTDGPKKRYRITIEELPPLTEAEIQEQKAARKVLSTTTAPSSSSTGGNGVEGHDGEDFTITQGKVGTVDEGKTVITAAVAPGLLDWLLFTTHEDSFFRRLGSGAGTTDSLGQGATLQELKDEPATINDGAVAEEEGQKGGRGRVPALVEKVKQVGSSWEKDARNWWQRKRSDEGQSETSPSSSSSMIATDQQHHLFSGTSQSEQDQEEERLSHRWPRGRSWERSESFSQTTVTRPDGTVEHRTVNTLNGETETVVKIRHPDGSIEETVTRQGNGRSHHDHREGSQHLFQWNNNGHGRNEEYEKDRERDVIAAVVAEAISTEKAAEFEKQQREQARREW</sequence>
<feature type="region of interest" description="Disordered" evidence="1">
    <location>
        <begin position="154"/>
        <end position="180"/>
    </location>
</feature>
<protein>
    <submittedName>
        <fullName evidence="2">Uncharacterized protein</fullName>
    </submittedName>
</protein>
<feature type="region of interest" description="Disordered" evidence="1">
    <location>
        <begin position="199"/>
        <end position="270"/>
    </location>
</feature>
<gene>
    <name evidence="2" type="ORF">BGZ97_001353</name>
</gene>